<comment type="caution">
    <text evidence="8">The sequence shown here is derived from an EMBL/GenBank/DDBJ whole genome shotgun (WGS) entry which is preliminary data.</text>
</comment>
<dbReference type="OrthoDB" id="1898716at2759"/>
<dbReference type="CDD" id="cd00265">
    <property type="entry name" value="MADS_MEF2_like"/>
    <property type="match status" value="1"/>
</dbReference>
<dbReference type="InterPro" id="IPR036879">
    <property type="entry name" value="TF_MADSbox_sf"/>
</dbReference>
<dbReference type="PROSITE" id="PS50066">
    <property type="entry name" value="MADS_BOX_2"/>
    <property type="match status" value="1"/>
</dbReference>
<evidence type="ECO:0000256" key="5">
    <source>
        <dbReference type="ARBA" id="ARBA00023242"/>
    </source>
</evidence>
<dbReference type="Pfam" id="PF00319">
    <property type="entry name" value="SRF-TF"/>
    <property type="match status" value="1"/>
</dbReference>
<protein>
    <recommendedName>
        <fullName evidence="7">MADS-box domain-containing protein</fullName>
    </recommendedName>
</protein>
<dbReference type="GO" id="GO:0000981">
    <property type="term" value="F:DNA-binding transcription factor activity, RNA polymerase II-specific"/>
    <property type="evidence" value="ECO:0000318"/>
    <property type="project" value="GO_Central"/>
</dbReference>
<evidence type="ECO:0000256" key="4">
    <source>
        <dbReference type="ARBA" id="ARBA00023163"/>
    </source>
</evidence>
<comment type="subcellular location">
    <subcellularLocation>
        <location evidence="1">Nucleus</location>
    </subcellularLocation>
</comment>
<evidence type="ECO:0000256" key="3">
    <source>
        <dbReference type="ARBA" id="ARBA00023125"/>
    </source>
</evidence>
<dbReference type="PRINTS" id="PR00404">
    <property type="entry name" value="MADSDOMAIN"/>
</dbReference>
<name>A0A0K9P949_ZOSMR</name>
<dbReference type="InterPro" id="IPR050142">
    <property type="entry name" value="MADS-box/MEF2_TF"/>
</dbReference>
<dbReference type="GO" id="GO:0005634">
    <property type="term" value="C:nucleus"/>
    <property type="evidence" value="ECO:0007669"/>
    <property type="project" value="UniProtKB-SubCell"/>
</dbReference>
<gene>
    <name evidence="8" type="ORF">ZOSMA_353G00060</name>
</gene>
<evidence type="ECO:0000256" key="1">
    <source>
        <dbReference type="ARBA" id="ARBA00004123"/>
    </source>
</evidence>
<dbReference type="EMBL" id="LFYR01001110">
    <property type="protein sequence ID" value="KMZ64680.1"/>
    <property type="molecule type" value="Genomic_DNA"/>
</dbReference>
<dbReference type="GO" id="GO:0045944">
    <property type="term" value="P:positive regulation of transcription by RNA polymerase II"/>
    <property type="evidence" value="ECO:0007669"/>
    <property type="project" value="InterPro"/>
</dbReference>
<reference evidence="9" key="1">
    <citation type="journal article" date="2016" name="Nature">
        <title>The genome of the seagrass Zostera marina reveals angiosperm adaptation to the sea.</title>
        <authorList>
            <person name="Olsen J.L."/>
            <person name="Rouze P."/>
            <person name="Verhelst B."/>
            <person name="Lin Y.-C."/>
            <person name="Bayer T."/>
            <person name="Collen J."/>
            <person name="Dattolo E."/>
            <person name="De Paoli E."/>
            <person name="Dittami S."/>
            <person name="Maumus F."/>
            <person name="Michel G."/>
            <person name="Kersting A."/>
            <person name="Lauritano C."/>
            <person name="Lohaus R."/>
            <person name="Toepel M."/>
            <person name="Tonon T."/>
            <person name="Vanneste K."/>
            <person name="Amirebrahimi M."/>
            <person name="Brakel J."/>
            <person name="Bostroem C."/>
            <person name="Chovatia M."/>
            <person name="Grimwood J."/>
            <person name="Jenkins J.W."/>
            <person name="Jueterbock A."/>
            <person name="Mraz A."/>
            <person name="Stam W.T."/>
            <person name="Tice H."/>
            <person name="Bornberg-Bauer E."/>
            <person name="Green P.J."/>
            <person name="Pearson G.A."/>
            <person name="Procaccini G."/>
            <person name="Duarte C.M."/>
            <person name="Schmutz J."/>
            <person name="Reusch T.B.H."/>
            <person name="Van de Peer Y."/>
        </authorList>
    </citation>
    <scope>NUCLEOTIDE SEQUENCE [LARGE SCALE GENOMIC DNA]</scope>
    <source>
        <strain evidence="9">cv. Finnish</strain>
    </source>
</reference>
<evidence type="ECO:0000256" key="2">
    <source>
        <dbReference type="ARBA" id="ARBA00023015"/>
    </source>
</evidence>
<dbReference type="PROSITE" id="PS00350">
    <property type="entry name" value="MADS_BOX_1"/>
    <property type="match status" value="1"/>
</dbReference>
<feature type="domain" description="MADS-box" evidence="7">
    <location>
        <begin position="1"/>
        <end position="61"/>
    </location>
</feature>
<dbReference type="AlphaFoldDB" id="A0A0K9P949"/>
<accession>A0A0K9P949</accession>
<dbReference type="Proteomes" id="UP000036987">
    <property type="component" value="Unassembled WGS sequence"/>
</dbReference>
<dbReference type="SMART" id="SM00432">
    <property type="entry name" value="MADS"/>
    <property type="match status" value="1"/>
</dbReference>
<feature type="coiled-coil region" evidence="6">
    <location>
        <begin position="98"/>
        <end position="125"/>
    </location>
</feature>
<keyword evidence="9" id="KW-1185">Reference proteome</keyword>
<dbReference type="InterPro" id="IPR033896">
    <property type="entry name" value="MEF2-like_N"/>
</dbReference>
<organism evidence="8 9">
    <name type="scientific">Zostera marina</name>
    <name type="common">Eelgrass</name>
    <dbReference type="NCBI Taxonomy" id="29655"/>
    <lineage>
        <taxon>Eukaryota</taxon>
        <taxon>Viridiplantae</taxon>
        <taxon>Streptophyta</taxon>
        <taxon>Embryophyta</taxon>
        <taxon>Tracheophyta</taxon>
        <taxon>Spermatophyta</taxon>
        <taxon>Magnoliopsida</taxon>
        <taxon>Liliopsida</taxon>
        <taxon>Zosteraceae</taxon>
        <taxon>Zostera</taxon>
    </lineage>
</organism>
<dbReference type="GO" id="GO:0046983">
    <property type="term" value="F:protein dimerization activity"/>
    <property type="evidence" value="ECO:0007669"/>
    <property type="project" value="InterPro"/>
</dbReference>
<keyword evidence="3" id="KW-0238">DNA-binding</keyword>
<sequence>MGRVKLHIKRIENNTNRQVTFSKRRNGLIKKAYELSVLCDIDIGLIMFSPSGRLSQFSGRRRGLQNRDSLIRTLQKMKYDNDMLNQIANNPVSNQQQAEEITREIQRLQNQCNIAEDQLKFLERDPAIVVAMGDYPQRKKFLMDALNRVSQRKLILIDQQQQNPNLQIFLENHEHVIPNTYPGDMVSVGWQSQVTSGNADINCIQHDQMIQFAQGIDQQTSHGIYDQTSQNQNSGAGIHGIGVACDFDDEDVKLVHHIDGHPHKNQQQVQQIQNQEHRREAAQNVSDWHQEYTQVELLNSLIPQSPFSMLQHSYDGHQQDLSQQVSPDTCDPSIFEIPTTDTNFIHQPLQPAHSQSDHPQVFINQPELPEHHTS</sequence>
<proteinExistence type="predicted"/>
<dbReference type="SUPFAM" id="SSF55455">
    <property type="entry name" value="SRF-like"/>
    <property type="match status" value="1"/>
</dbReference>
<keyword evidence="4" id="KW-0804">Transcription</keyword>
<evidence type="ECO:0000256" key="6">
    <source>
        <dbReference type="SAM" id="Coils"/>
    </source>
</evidence>
<evidence type="ECO:0000313" key="9">
    <source>
        <dbReference type="Proteomes" id="UP000036987"/>
    </source>
</evidence>
<evidence type="ECO:0000313" key="8">
    <source>
        <dbReference type="EMBL" id="KMZ64680.1"/>
    </source>
</evidence>
<keyword evidence="6" id="KW-0175">Coiled coil</keyword>
<keyword evidence="2" id="KW-0805">Transcription regulation</keyword>
<evidence type="ECO:0000259" key="7">
    <source>
        <dbReference type="PROSITE" id="PS50066"/>
    </source>
</evidence>
<dbReference type="PANTHER" id="PTHR48019">
    <property type="entry name" value="SERUM RESPONSE FACTOR HOMOLOG"/>
    <property type="match status" value="1"/>
</dbReference>
<dbReference type="GO" id="GO:0006357">
    <property type="term" value="P:regulation of transcription by RNA polymerase II"/>
    <property type="evidence" value="ECO:0000318"/>
    <property type="project" value="GO_Central"/>
</dbReference>
<dbReference type="Gene3D" id="3.40.1810.10">
    <property type="entry name" value="Transcription factor, MADS-box"/>
    <property type="match status" value="1"/>
</dbReference>
<keyword evidence="5" id="KW-0539">Nucleus</keyword>
<dbReference type="InterPro" id="IPR002100">
    <property type="entry name" value="TF_MADSbox"/>
</dbReference>
<dbReference type="GO" id="GO:0000978">
    <property type="term" value="F:RNA polymerase II cis-regulatory region sequence-specific DNA binding"/>
    <property type="evidence" value="ECO:0000318"/>
    <property type="project" value="GO_Central"/>
</dbReference>